<gene>
    <name evidence="1" type="ORF">GCM10008967_15690</name>
</gene>
<dbReference type="Proteomes" id="UP001500782">
    <property type="component" value="Unassembled WGS sequence"/>
</dbReference>
<organism evidence="1 2">
    <name type="scientific">Bacillus carboniphilus</name>
    <dbReference type="NCBI Taxonomy" id="86663"/>
    <lineage>
        <taxon>Bacteria</taxon>
        <taxon>Bacillati</taxon>
        <taxon>Bacillota</taxon>
        <taxon>Bacilli</taxon>
        <taxon>Bacillales</taxon>
        <taxon>Bacillaceae</taxon>
        <taxon>Bacillus</taxon>
    </lineage>
</organism>
<dbReference type="EMBL" id="BAAADJ010000017">
    <property type="protein sequence ID" value="GAA0325974.1"/>
    <property type="molecule type" value="Genomic_DNA"/>
</dbReference>
<protein>
    <submittedName>
        <fullName evidence="1">Uncharacterized protein</fullName>
    </submittedName>
</protein>
<sequence>MIELNLSKWPDVASSNVTSSMKHLSVVFCRKIYIPNYIEGRNNPQNGENGIWEEYS</sequence>
<accession>A0ABN0W5R2</accession>
<comment type="caution">
    <text evidence="1">The sequence shown here is derived from an EMBL/GenBank/DDBJ whole genome shotgun (WGS) entry which is preliminary data.</text>
</comment>
<evidence type="ECO:0000313" key="2">
    <source>
        <dbReference type="Proteomes" id="UP001500782"/>
    </source>
</evidence>
<evidence type="ECO:0000313" key="1">
    <source>
        <dbReference type="EMBL" id="GAA0325974.1"/>
    </source>
</evidence>
<proteinExistence type="predicted"/>
<keyword evidence="2" id="KW-1185">Reference proteome</keyword>
<reference evidence="1 2" key="1">
    <citation type="journal article" date="2019" name="Int. J. Syst. Evol. Microbiol.">
        <title>The Global Catalogue of Microorganisms (GCM) 10K type strain sequencing project: providing services to taxonomists for standard genome sequencing and annotation.</title>
        <authorList>
            <consortium name="The Broad Institute Genomics Platform"/>
            <consortium name="The Broad Institute Genome Sequencing Center for Infectious Disease"/>
            <person name="Wu L."/>
            <person name="Ma J."/>
        </authorList>
    </citation>
    <scope>NUCLEOTIDE SEQUENCE [LARGE SCALE GENOMIC DNA]</scope>
    <source>
        <strain evidence="1 2">JCM 9731</strain>
    </source>
</reference>
<name>A0ABN0W5R2_9BACI</name>